<name>A0A1Y2HFR2_9FUNG</name>
<feature type="transmembrane region" description="Helical" evidence="1">
    <location>
        <begin position="167"/>
        <end position="191"/>
    </location>
</feature>
<evidence type="ECO:0000313" key="2">
    <source>
        <dbReference type="EMBL" id="ORZ31902.1"/>
    </source>
</evidence>
<dbReference type="AlphaFoldDB" id="A0A1Y2HFR2"/>
<accession>A0A1Y2HFR2</accession>
<dbReference type="EMBL" id="MCFL01000053">
    <property type="protein sequence ID" value="ORZ31902.1"/>
    <property type="molecule type" value="Genomic_DNA"/>
</dbReference>
<dbReference type="Proteomes" id="UP000193411">
    <property type="component" value="Unassembled WGS sequence"/>
</dbReference>
<protein>
    <submittedName>
        <fullName evidence="2">Uncharacterized protein</fullName>
    </submittedName>
</protein>
<keyword evidence="3" id="KW-1185">Reference proteome</keyword>
<feature type="transmembrane region" description="Helical" evidence="1">
    <location>
        <begin position="211"/>
        <end position="234"/>
    </location>
</feature>
<feature type="transmembrane region" description="Helical" evidence="1">
    <location>
        <begin position="246"/>
        <end position="270"/>
    </location>
</feature>
<evidence type="ECO:0000256" key="1">
    <source>
        <dbReference type="SAM" id="Phobius"/>
    </source>
</evidence>
<feature type="transmembrane region" description="Helical" evidence="1">
    <location>
        <begin position="83"/>
        <end position="102"/>
    </location>
</feature>
<feature type="transmembrane region" description="Helical" evidence="1">
    <location>
        <begin position="114"/>
        <end position="133"/>
    </location>
</feature>
<dbReference type="OrthoDB" id="5596570at2759"/>
<keyword evidence="1" id="KW-1133">Transmembrane helix</keyword>
<feature type="transmembrane region" description="Helical" evidence="1">
    <location>
        <begin position="6"/>
        <end position="27"/>
    </location>
</feature>
<proteinExistence type="predicted"/>
<organism evidence="2 3">
    <name type="scientific">Catenaria anguillulae PL171</name>
    <dbReference type="NCBI Taxonomy" id="765915"/>
    <lineage>
        <taxon>Eukaryota</taxon>
        <taxon>Fungi</taxon>
        <taxon>Fungi incertae sedis</taxon>
        <taxon>Blastocladiomycota</taxon>
        <taxon>Blastocladiomycetes</taxon>
        <taxon>Blastocladiales</taxon>
        <taxon>Catenariaceae</taxon>
        <taxon>Catenaria</taxon>
    </lineage>
</organism>
<evidence type="ECO:0000313" key="3">
    <source>
        <dbReference type="Proteomes" id="UP000193411"/>
    </source>
</evidence>
<gene>
    <name evidence="2" type="ORF">BCR44DRAFT_1441298</name>
</gene>
<feature type="transmembrane region" description="Helical" evidence="1">
    <location>
        <begin position="47"/>
        <end position="71"/>
    </location>
</feature>
<keyword evidence="1" id="KW-0472">Membrane</keyword>
<sequence length="381" mass="42421">MAQDEVLPARIFALVAHPISILLLCLVSKNLICRLRSSTHHLIFRSVSLVATVSLMATSFVEVFYSAAIIFNPRFRWTPTETLIGDVFVRVGVAALTSCRLYRYQLICPPERKPWVVAGLVFVLAILSASLAMTTHSRLMELGYGCIDPCTQPPPTPLVVLRTWENLVSFIVFVTVQLCNMAIDYQFFCVISNNLPARRIRNQPNLTRRTVGLAFAPSALADVAYLVSVVFTLSFNTPNMERQWRISQFLTSLSCGWLHRFVEAFVFFRFTMPRTHQFIRGAKHRSPASTQEVTVELSASSTQVAGVDSGFPYRHTSRATSTLPRPVVSAPGTIFRDSRPHHTPLDTPVIALVGSHSVDVTAIGYGASVRTVQMSYHAQHP</sequence>
<reference evidence="2 3" key="1">
    <citation type="submission" date="2016-07" db="EMBL/GenBank/DDBJ databases">
        <title>Pervasive Adenine N6-methylation of Active Genes in Fungi.</title>
        <authorList>
            <consortium name="DOE Joint Genome Institute"/>
            <person name="Mondo S.J."/>
            <person name="Dannebaum R.O."/>
            <person name="Kuo R.C."/>
            <person name="Labutti K."/>
            <person name="Haridas S."/>
            <person name="Kuo A."/>
            <person name="Salamov A."/>
            <person name="Ahrendt S.R."/>
            <person name="Lipzen A."/>
            <person name="Sullivan W."/>
            <person name="Andreopoulos W.B."/>
            <person name="Clum A."/>
            <person name="Lindquist E."/>
            <person name="Daum C."/>
            <person name="Ramamoorthy G.K."/>
            <person name="Gryganskyi A."/>
            <person name="Culley D."/>
            <person name="Magnuson J.K."/>
            <person name="James T.Y."/>
            <person name="O'Malley M.A."/>
            <person name="Stajich J.E."/>
            <person name="Spatafora J.W."/>
            <person name="Visel A."/>
            <person name="Grigoriev I.V."/>
        </authorList>
    </citation>
    <scope>NUCLEOTIDE SEQUENCE [LARGE SCALE GENOMIC DNA]</scope>
    <source>
        <strain evidence="2 3">PL171</strain>
    </source>
</reference>
<comment type="caution">
    <text evidence="2">The sequence shown here is derived from an EMBL/GenBank/DDBJ whole genome shotgun (WGS) entry which is preliminary data.</text>
</comment>
<keyword evidence="1" id="KW-0812">Transmembrane</keyword>